<protein>
    <submittedName>
        <fullName evidence="4">Secreted antigen 1</fullName>
    </submittedName>
</protein>
<keyword evidence="2" id="KW-0812">Transmembrane</keyword>
<accession>A0AAV4M0M5</accession>
<dbReference type="GeneID" id="94197518"/>
<gene>
    <name evidence="4" type="ORF">BcabD6B2_54730</name>
</gene>
<keyword evidence="2" id="KW-0472">Membrane</keyword>
<name>A0AAV4M0M5_BABCB</name>
<dbReference type="EMBL" id="BPLF01000006">
    <property type="protein sequence ID" value="GIX66037.1"/>
    <property type="molecule type" value="Genomic_DNA"/>
</dbReference>
<dbReference type="RefSeq" id="XP_067718106.1">
    <property type="nucleotide sequence ID" value="XM_067862005.1"/>
</dbReference>
<feature type="transmembrane region" description="Helical" evidence="2">
    <location>
        <begin position="665"/>
        <end position="689"/>
    </location>
</feature>
<feature type="region of interest" description="Disordered" evidence="1">
    <location>
        <begin position="449"/>
        <end position="548"/>
    </location>
</feature>
<feature type="signal peptide" evidence="3">
    <location>
        <begin position="1"/>
        <end position="24"/>
    </location>
</feature>
<evidence type="ECO:0000256" key="2">
    <source>
        <dbReference type="SAM" id="Phobius"/>
    </source>
</evidence>
<keyword evidence="2" id="KW-1133">Transmembrane helix</keyword>
<comment type="caution">
    <text evidence="4">The sequence shown here is derived from an EMBL/GenBank/DDBJ whole genome shotgun (WGS) entry which is preliminary data.</text>
</comment>
<evidence type="ECO:0000256" key="3">
    <source>
        <dbReference type="SAM" id="SignalP"/>
    </source>
</evidence>
<feature type="compositionally biased region" description="Polar residues" evidence="1">
    <location>
        <begin position="575"/>
        <end position="588"/>
    </location>
</feature>
<feature type="compositionally biased region" description="Polar residues" evidence="1">
    <location>
        <begin position="469"/>
        <end position="487"/>
    </location>
</feature>
<sequence>MFGRCVLTRGLFGLSLLFVHTCKATAPVKSTFDIPQPDTLKSALDFFGALSENSPLQNAIVKHLESKVEKCFTKIKVPEDKYSVRSCMNDILSNFKKVRLVIVGEKLSGDYGHYKTLAASTTGSECSEKCADIVINILPPLYNTLFYLYFNVSDTLSSYVGAEWMEMQCNGKEANDSTKYLNKWLRQDKRNGTLSGAGSDASLLPGGYDEGDLSSSKGKELHESLFEFVDYDEGDAKLHHLLLSLFFVTDLSYFNTATAMMAIAAFCNTVTTQKIDGQPKLNDIKPICESLTQKLKGFIPRQQELQNVVLRVLYPENEAYEVIMATNSADAYIQWLSRDLTKIIANLQRIHKDCSSWDQSILFGGSKAGPFPYGFMFTQKWKQGSWDVSRTELPSVIESLIGSSDDNNSLRALNRCVGGTHVAGNACSSNNCSGIHIESEFSVEVNAFSGNDSSISGGPRGEIRETVGARSTPSSAAGDTTSLSEPANLNARVVKKEQNGREEDQDKGRDRKETEGNLENESRNESETDIKSHERKDQGAKIVEGIVEPAERNDGEILKINSQRREAERLGTHVGGTTQKSHFSQNIESRVESPESRSDVQTSLAPAGENKDHVIPNTSKVGEEAQEIQAQLGETHARVSETTSSNHTGSESAAEGKRNTKNSPFFTGTIIAIVVIVGVLSLIGVTFAFDLLGFRTAVMENPVSL</sequence>
<organism evidence="4 5">
    <name type="scientific">Babesia caballi</name>
    <dbReference type="NCBI Taxonomy" id="5871"/>
    <lineage>
        <taxon>Eukaryota</taxon>
        <taxon>Sar</taxon>
        <taxon>Alveolata</taxon>
        <taxon>Apicomplexa</taxon>
        <taxon>Aconoidasida</taxon>
        <taxon>Piroplasmida</taxon>
        <taxon>Babesiidae</taxon>
        <taxon>Babesia</taxon>
    </lineage>
</organism>
<keyword evidence="5" id="KW-1185">Reference proteome</keyword>
<feature type="compositionally biased region" description="Polar residues" evidence="1">
    <location>
        <begin position="640"/>
        <end position="651"/>
    </location>
</feature>
<evidence type="ECO:0000256" key="1">
    <source>
        <dbReference type="SAM" id="MobiDB-lite"/>
    </source>
</evidence>
<dbReference type="AlphaFoldDB" id="A0AAV4M0M5"/>
<evidence type="ECO:0000313" key="4">
    <source>
        <dbReference type="EMBL" id="GIX66037.1"/>
    </source>
</evidence>
<feature type="region of interest" description="Disordered" evidence="1">
    <location>
        <begin position="567"/>
        <end position="615"/>
    </location>
</feature>
<dbReference type="Proteomes" id="UP001497744">
    <property type="component" value="Unassembled WGS sequence"/>
</dbReference>
<feature type="compositionally biased region" description="Basic and acidic residues" evidence="1">
    <location>
        <begin position="494"/>
        <end position="539"/>
    </location>
</feature>
<feature type="compositionally biased region" description="Basic and acidic residues" evidence="1">
    <location>
        <begin position="589"/>
        <end position="598"/>
    </location>
</feature>
<proteinExistence type="predicted"/>
<reference evidence="4 5" key="1">
    <citation type="submission" date="2021-06" db="EMBL/GenBank/DDBJ databases">
        <title>Genome sequence of Babesia caballi.</title>
        <authorList>
            <person name="Yamagishi J."/>
            <person name="Kidaka T."/>
            <person name="Ochi A."/>
        </authorList>
    </citation>
    <scope>NUCLEOTIDE SEQUENCE [LARGE SCALE GENOMIC DNA]</scope>
    <source>
        <strain evidence="4">USDA-D6B2</strain>
    </source>
</reference>
<feature type="region of interest" description="Disordered" evidence="1">
    <location>
        <begin position="631"/>
        <end position="661"/>
    </location>
</feature>
<evidence type="ECO:0000313" key="5">
    <source>
        <dbReference type="Proteomes" id="UP001497744"/>
    </source>
</evidence>
<feature type="chain" id="PRO_5043842511" evidence="3">
    <location>
        <begin position="25"/>
        <end position="705"/>
    </location>
</feature>
<keyword evidence="3" id="KW-0732">Signal</keyword>